<dbReference type="EMBL" id="CM055097">
    <property type="protein sequence ID" value="KAJ7554562.1"/>
    <property type="molecule type" value="Genomic_DNA"/>
</dbReference>
<accession>A0ACC2DJV3</accession>
<evidence type="ECO:0000313" key="1">
    <source>
        <dbReference type="EMBL" id="KAJ7554562.1"/>
    </source>
</evidence>
<sequence>MADRGLNFFHHKKEDEAPKYAEDGTLIVETATVEVHGQDAVKGHSTKEHISEAAALVAGGYALYESHRAKTDSDNAGRHKLEEEIVAATAAGAALFGVHEHHAKKTAKKAADE</sequence>
<protein>
    <submittedName>
        <fullName evidence="1">Uncharacterized protein</fullName>
    </submittedName>
</protein>
<keyword evidence="2" id="KW-1185">Reference proteome</keyword>
<name>A0ACC2DJV3_DIPCM</name>
<dbReference type="Proteomes" id="UP001162992">
    <property type="component" value="Chromosome 6"/>
</dbReference>
<proteinExistence type="predicted"/>
<reference evidence="2" key="1">
    <citation type="journal article" date="2024" name="Proc. Natl. Acad. Sci. U.S.A.">
        <title>Extraordinary preservation of gene collinearity over three hundred million years revealed in homosporous lycophytes.</title>
        <authorList>
            <person name="Li C."/>
            <person name="Wickell D."/>
            <person name="Kuo L.Y."/>
            <person name="Chen X."/>
            <person name="Nie B."/>
            <person name="Liao X."/>
            <person name="Peng D."/>
            <person name="Ji J."/>
            <person name="Jenkins J."/>
            <person name="Williams M."/>
            <person name="Shu S."/>
            <person name="Plott C."/>
            <person name="Barry K."/>
            <person name="Rajasekar S."/>
            <person name="Grimwood J."/>
            <person name="Han X."/>
            <person name="Sun S."/>
            <person name="Hou Z."/>
            <person name="He W."/>
            <person name="Dai G."/>
            <person name="Sun C."/>
            <person name="Schmutz J."/>
            <person name="Leebens-Mack J.H."/>
            <person name="Li F.W."/>
            <person name="Wang L."/>
        </authorList>
    </citation>
    <scope>NUCLEOTIDE SEQUENCE [LARGE SCALE GENOMIC DNA]</scope>
    <source>
        <strain evidence="2">cv. PW_Plant_1</strain>
    </source>
</reference>
<organism evidence="1 2">
    <name type="scientific">Diphasiastrum complanatum</name>
    <name type="common">Issler's clubmoss</name>
    <name type="synonym">Lycopodium complanatum</name>
    <dbReference type="NCBI Taxonomy" id="34168"/>
    <lineage>
        <taxon>Eukaryota</taxon>
        <taxon>Viridiplantae</taxon>
        <taxon>Streptophyta</taxon>
        <taxon>Embryophyta</taxon>
        <taxon>Tracheophyta</taxon>
        <taxon>Lycopodiopsida</taxon>
        <taxon>Lycopodiales</taxon>
        <taxon>Lycopodiaceae</taxon>
        <taxon>Lycopodioideae</taxon>
        <taxon>Diphasiastrum</taxon>
    </lineage>
</organism>
<comment type="caution">
    <text evidence="1">The sequence shown here is derived from an EMBL/GenBank/DDBJ whole genome shotgun (WGS) entry which is preliminary data.</text>
</comment>
<gene>
    <name evidence="1" type="ORF">O6H91_06G145400</name>
</gene>
<evidence type="ECO:0000313" key="2">
    <source>
        <dbReference type="Proteomes" id="UP001162992"/>
    </source>
</evidence>